<keyword evidence="3" id="KW-1185">Reference proteome</keyword>
<name>A0A1N6HPF4_9MICO</name>
<evidence type="ECO:0000313" key="3">
    <source>
        <dbReference type="Proteomes" id="UP000184699"/>
    </source>
</evidence>
<reference evidence="3" key="1">
    <citation type="submission" date="2016-11" db="EMBL/GenBank/DDBJ databases">
        <authorList>
            <person name="Varghese N."/>
            <person name="Submissions S."/>
        </authorList>
    </citation>
    <scope>NUCLEOTIDE SEQUENCE [LARGE SCALE GENOMIC DNA]</scope>
    <source>
        <strain evidence="3">DSM 8595</strain>
    </source>
</reference>
<organism evidence="2 3">
    <name type="scientific">Agromyces cerinus subsp. cerinus</name>
    <dbReference type="NCBI Taxonomy" id="232089"/>
    <lineage>
        <taxon>Bacteria</taxon>
        <taxon>Bacillati</taxon>
        <taxon>Actinomycetota</taxon>
        <taxon>Actinomycetes</taxon>
        <taxon>Micrococcales</taxon>
        <taxon>Microbacteriaceae</taxon>
        <taxon>Agromyces</taxon>
    </lineage>
</organism>
<dbReference type="RefSeq" id="WP_074261454.1">
    <property type="nucleotide sequence ID" value="NZ_FSRJ01000004.1"/>
</dbReference>
<evidence type="ECO:0000256" key="1">
    <source>
        <dbReference type="SAM" id="SignalP"/>
    </source>
</evidence>
<gene>
    <name evidence="2" type="ORF">SAMN05443544_3372</name>
</gene>
<dbReference type="Proteomes" id="UP000184699">
    <property type="component" value="Unassembled WGS sequence"/>
</dbReference>
<keyword evidence="1" id="KW-0732">Signal</keyword>
<sequence>MSGIRSCRAVIPVVVALGALTLTSCVAGAPPESTGAGLPQSDDPVSLDPDDFTIEIDNPYWPMEPGTRWSYVELDPDGGELTVDVTVTSETKLIANGVEARVVRDTVSRGGEIVEDTFDWYAQDASGAIWYLGEDTAEFENGEIVSREGSFEAGVDGALPGIALPADPAPGMEYRQEYSAGIAEDNGAVLSVEELVEVPYGMFDGALLTRDTNALEPDAAELKFYATGIGPVLTLDVSGGSGREELVDVTTVPDGTGTGPLGSPG</sequence>
<proteinExistence type="predicted"/>
<feature type="signal peptide" evidence="1">
    <location>
        <begin position="1"/>
        <end position="29"/>
    </location>
</feature>
<evidence type="ECO:0000313" key="2">
    <source>
        <dbReference type="EMBL" id="SIO21596.1"/>
    </source>
</evidence>
<dbReference type="EMBL" id="FSRJ01000004">
    <property type="protein sequence ID" value="SIO21596.1"/>
    <property type="molecule type" value="Genomic_DNA"/>
</dbReference>
<feature type="chain" id="PRO_5012365048" description="Lipoprotein" evidence="1">
    <location>
        <begin position="30"/>
        <end position="265"/>
    </location>
</feature>
<accession>A0A1N6HPF4</accession>
<dbReference type="STRING" id="232089.SAMN05443544_3372"/>
<dbReference type="OrthoDB" id="9151379at2"/>
<evidence type="ECO:0008006" key="4">
    <source>
        <dbReference type="Google" id="ProtNLM"/>
    </source>
</evidence>
<dbReference type="AlphaFoldDB" id="A0A1N6HPF4"/>
<protein>
    <recommendedName>
        <fullName evidence="4">Lipoprotein</fullName>
    </recommendedName>
</protein>
<dbReference type="PROSITE" id="PS51257">
    <property type="entry name" value="PROKAR_LIPOPROTEIN"/>
    <property type="match status" value="1"/>
</dbReference>